<gene>
    <name evidence="1" type="ORF">M9H77_23791</name>
</gene>
<proteinExistence type="predicted"/>
<comment type="caution">
    <text evidence="1">The sequence shown here is derived from an EMBL/GenBank/DDBJ whole genome shotgun (WGS) entry which is preliminary data.</text>
</comment>
<dbReference type="EMBL" id="CM044705">
    <property type="protein sequence ID" value="KAI5664468.1"/>
    <property type="molecule type" value="Genomic_DNA"/>
</dbReference>
<name>A0ACC0AU11_CATRO</name>
<dbReference type="Proteomes" id="UP001060085">
    <property type="component" value="Linkage Group LG05"/>
</dbReference>
<evidence type="ECO:0000313" key="1">
    <source>
        <dbReference type="EMBL" id="KAI5664468.1"/>
    </source>
</evidence>
<protein>
    <submittedName>
        <fullName evidence="1">Uncharacterized protein</fullName>
    </submittedName>
</protein>
<accession>A0ACC0AU11</accession>
<sequence>MLKQANHSIIALIPKTQQVSGTIWDTVIRKDFSPLMKLLLMIRDAILEAEVTVDEATTRISTWASGGTLWIADACTFFSHHEQKLSWTKIVWNVTFPLKFSFILWLVVLERLPTLDRLTFLDVDRTWKLCNQQEESLSHLFCTSGLRQRSMVAIQNCLVRLKWDCRGTSWICHFKKLSFAATLYYIWECRNKVVFEQYSPDRNHIISKIKIQVYKVIYAFD</sequence>
<reference evidence="2" key="1">
    <citation type="journal article" date="2023" name="Nat. Plants">
        <title>Single-cell RNA sequencing provides a high-resolution roadmap for understanding the multicellular compartmentation of specialized metabolism.</title>
        <authorList>
            <person name="Sun S."/>
            <person name="Shen X."/>
            <person name="Li Y."/>
            <person name="Li Y."/>
            <person name="Wang S."/>
            <person name="Li R."/>
            <person name="Zhang H."/>
            <person name="Shen G."/>
            <person name="Guo B."/>
            <person name="Wei J."/>
            <person name="Xu J."/>
            <person name="St-Pierre B."/>
            <person name="Chen S."/>
            <person name="Sun C."/>
        </authorList>
    </citation>
    <scope>NUCLEOTIDE SEQUENCE [LARGE SCALE GENOMIC DNA]</scope>
</reference>
<keyword evidence="2" id="KW-1185">Reference proteome</keyword>
<organism evidence="1 2">
    <name type="scientific">Catharanthus roseus</name>
    <name type="common">Madagascar periwinkle</name>
    <name type="synonym">Vinca rosea</name>
    <dbReference type="NCBI Taxonomy" id="4058"/>
    <lineage>
        <taxon>Eukaryota</taxon>
        <taxon>Viridiplantae</taxon>
        <taxon>Streptophyta</taxon>
        <taxon>Embryophyta</taxon>
        <taxon>Tracheophyta</taxon>
        <taxon>Spermatophyta</taxon>
        <taxon>Magnoliopsida</taxon>
        <taxon>eudicotyledons</taxon>
        <taxon>Gunneridae</taxon>
        <taxon>Pentapetalae</taxon>
        <taxon>asterids</taxon>
        <taxon>lamiids</taxon>
        <taxon>Gentianales</taxon>
        <taxon>Apocynaceae</taxon>
        <taxon>Rauvolfioideae</taxon>
        <taxon>Vinceae</taxon>
        <taxon>Catharanthinae</taxon>
        <taxon>Catharanthus</taxon>
    </lineage>
</organism>
<evidence type="ECO:0000313" key="2">
    <source>
        <dbReference type="Proteomes" id="UP001060085"/>
    </source>
</evidence>